<dbReference type="EMBL" id="JAFCLK010000008">
    <property type="protein sequence ID" value="MBR1136058.1"/>
    <property type="molecule type" value="Genomic_DNA"/>
</dbReference>
<dbReference type="Proteomes" id="UP001314635">
    <property type="component" value="Unassembled WGS sequence"/>
</dbReference>
<name>A0ABS5G480_9BRAD</name>
<accession>A0ABS5G480</accession>
<comment type="caution">
    <text evidence="1">The sequence shown here is derived from an EMBL/GenBank/DDBJ whole genome shotgun (WGS) entry which is preliminary data.</text>
</comment>
<proteinExistence type="predicted"/>
<sequence length="59" mass="6365">MQDVEKSNVVQFRDYASRRVSRAGVEPSATCSGTGQRCAILAWPRGQAPYPGGIDDLPV</sequence>
<keyword evidence="2" id="KW-1185">Reference proteome</keyword>
<protein>
    <submittedName>
        <fullName evidence="1">Uncharacterized protein</fullName>
    </submittedName>
</protein>
<reference evidence="2" key="1">
    <citation type="journal article" date="2021" name="ISME J.">
        <title>Evolutionary origin and ecological implication of a unique nif island in free-living Bradyrhizobium lineages.</title>
        <authorList>
            <person name="Tao J."/>
        </authorList>
    </citation>
    <scope>NUCLEOTIDE SEQUENCE [LARGE SCALE GENOMIC DNA]</scope>
    <source>
        <strain evidence="2">SZCCT0094</strain>
    </source>
</reference>
<evidence type="ECO:0000313" key="1">
    <source>
        <dbReference type="EMBL" id="MBR1136058.1"/>
    </source>
</evidence>
<gene>
    <name evidence="1" type="ORF">JQ619_09790</name>
</gene>
<evidence type="ECO:0000313" key="2">
    <source>
        <dbReference type="Proteomes" id="UP001314635"/>
    </source>
</evidence>
<organism evidence="1 2">
    <name type="scientific">Bradyrhizobium denitrificans</name>
    <dbReference type="NCBI Taxonomy" id="2734912"/>
    <lineage>
        <taxon>Bacteria</taxon>
        <taxon>Pseudomonadati</taxon>
        <taxon>Pseudomonadota</taxon>
        <taxon>Alphaproteobacteria</taxon>
        <taxon>Hyphomicrobiales</taxon>
        <taxon>Nitrobacteraceae</taxon>
        <taxon>Bradyrhizobium</taxon>
    </lineage>
</organism>